<sequence length="74" mass="7781">MHAWQPAIPDKFLLSLLFCTVGVHFGYARNRSGTAAGALIAVLDVNGSTDESAAIINGSNVSFGLCLLFVISKL</sequence>
<evidence type="ECO:0000256" key="1">
    <source>
        <dbReference type="SAM" id="Phobius"/>
    </source>
</evidence>
<evidence type="ECO:0000256" key="2">
    <source>
        <dbReference type="SAM" id="SignalP"/>
    </source>
</evidence>
<feature type="chain" id="PRO_5018204729" evidence="2">
    <location>
        <begin position="29"/>
        <end position="74"/>
    </location>
</feature>
<proteinExistence type="predicted"/>
<name>A0A3P6SIF3_LITSI</name>
<keyword evidence="1" id="KW-0472">Membrane</keyword>
<keyword evidence="2" id="KW-0732">Signal</keyword>
<accession>A0A3P6SIF3</accession>
<gene>
    <name evidence="3" type="ORF">NLS_LOCUS1394</name>
</gene>
<evidence type="ECO:0000313" key="3">
    <source>
        <dbReference type="EMBL" id="VDK71309.1"/>
    </source>
</evidence>
<dbReference type="AlphaFoldDB" id="A0A3P6SIF3"/>
<keyword evidence="1" id="KW-1133">Transmembrane helix</keyword>
<feature type="transmembrane region" description="Helical" evidence="1">
    <location>
        <begin position="52"/>
        <end position="71"/>
    </location>
</feature>
<organism evidence="3 4">
    <name type="scientific">Litomosoides sigmodontis</name>
    <name type="common">Filarial nematode worm</name>
    <dbReference type="NCBI Taxonomy" id="42156"/>
    <lineage>
        <taxon>Eukaryota</taxon>
        <taxon>Metazoa</taxon>
        <taxon>Ecdysozoa</taxon>
        <taxon>Nematoda</taxon>
        <taxon>Chromadorea</taxon>
        <taxon>Rhabditida</taxon>
        <taxon>Spirurina</taxon>
        <taxon>Spiruromorpha</taxon>
        <taxon>Filarioidea</taxon>
        <taxon>Onchocercidae</taxon>
        <taxon>Litomosoides</taxon>
    </lineage>
</organism>
<feature type="signal peptide" evidence="2">
    <location>
        <begin position="1"/>
        <end position="28"/>
    </location>
</feature>
<keyword evidence="1" id="KW-0812">Transmembrane</keyword>
<keyword evidence="4" id="KW-1185">Reference proteome</keyword>
<protein>
    <submittedName>
        <fullName evidence="3">Uncharacterized protein</fullName>
    </submittedName>
</protein>
<dbReference type="Proteomes" id="UP000277928">
    <property type="component" value="Unassembled WGS sequence"/>
</dbReference>
<dbReference type="EMBL" id="UYRX01000048">
    <property type="protein sequence ID" value="VDK71309.1"/>
    <property type="molecule type" value="Genomic_DNA"/>
</dbReference>
<reference evidence="3 4" key="1">
    <citation type="submission" date="2018-08" db="EMBL/GenBank/DDBJ databases">
        <authorList>
            <person name="Laetsch R D."/>
            <person name="Stevens L."/>
            <person name="Kumar S."/>
            <person name="Blaxter L. M."/>
        </authorList>
    </citation>
    <scope>NUCLEOTIDE SEQUENCE [LARGE SCALE GENOMIC DNA]</scope>
</reference>
<evidence type="ECO:0000313" key="4">
    <source>
        <dbReference type="Proteomes" id="UP000277928"/>
    </source>
</evidence>